<dbReference type="InterPro" id="IPR036291">
    <property type="entry name" value="NAD(P)-bd_dom_sf"/>
</dbReference>
<dbReference type="Proteomes" id="UP001147746">
    <property type="component" value="Unassembled WGS sequence"/>
</dbReference>
<keyword evidence="1" id="KW-0521">NADP</keyword>
<reference evidence="3" key="2">
    <citation type="journal article" date="2023" name="IMA Fungus">
        <title>Comparative genomic study of the Penicillium genus elucidates a diverse pangenome and 15 lateral gene transfer events.</title>
        <authorList>
            <person name="Petersen C."/>
            <person name="Sorensen T."/>
            <person name="Nielsen M.R."/>
            <person name="Sondergaard T.E."/>
            <person name="Sorensen J.L."/>
            <person name="Fitzpatrick D.A."/>
            <person name="Frisvad J.C."/>
            <person name="Nielsen K.L."/>
        </authorList>
    </citation>
    <scope>NUCLEOTIDE SEQUENCE</scope>
    <source>
        <strain evidence="3">IBT 21472</strain>
    </source>
</reference>
<comment type="catalytic activity">
    <reaction evidence="1">
        <text>a long-chain fatty acyl-CoA + 2 NADPH + 2 H(+) = a long-chain primary fatty alcohol + 2 NADP(+) + CoA</text>
        <dbReference type="Rhea" id="RHEA:52716"/>
        <dbReference type="ChEBI" id="CHEBI:15378"/>
        <dbReference type="ChEBI" id="CHEBI:57287"/>
        <dbReference type="ChEBI" id="CHEBI:57783"/>
        <dbReference type="ChEBI" id="CHEBI:58349"/>
        <dbReference type="ChEBI" id="CHEBI:77396"/>
        <dbReference type="ChEBI" id="CHEBI:83139"/>
        <dbReference type="EC" id="1.2.1.84"/>
    </reaction>
</comment>
<accession>A0A9W9L342</accession>
<keyword evidence="1" id="KW-0443">Lipid metabolism</keyword>
<dbReference type="PANTHER" id="PTHR11011:SF45">
    <property type="entry name" value="FATTY ACYL-COA REDUCTASE CG8306-RELATED"/>
    <property type="match status" value="1"/>
</dbReference>
<evidence type="ECO:0000259" key="2">
    <source>
        <dbReference type="Pfam" id="PF07993"/>
    </source>
</evidence>
<feature type="domain" description="Thioester reductase (TE)" evidence="2">
    <location>
        <begin position="12"/>
        <end position="290"/>
    </location>
</feature>
<keyword evidence="1" id="KW-0444">Lipid biosynthesis</keyword>
<dbReference type="PANTHER" id="PTHR11011">
    <property type="entry name" value="MALE STERILITY PROTEIN 2-RELATED"/>
    <property type="match status" value="1"/>
</dbReference>
<gene>
    <name evidence="3" type="ORF">N7476_008507</name>
</gene>
<keyword evidence="4" id="KW-1185">Reference proteome</keyword>
<dbReference type="GO" id="GO:0080019">
    <property type="term" value="F:alcohol-forming very long-chain fatty acyl-CoA reductase activity"/>
    <property type="evidence" value="ECO:0007669"/>
    <property type="project" value="InterPro"/>
</dbReference>
<sequence>MWEFYDDKTILITGGSGFVGTAIVHRLLSQTSAKHVYVLCRGGSGKLRQKWDKWLPLSTVENLWDPCRLTVLDGDILTPNMGLDERDSNILRGEANVIIHAASSINLAKSLNDLKNVIVGASEMVAGFALGCKSLDCFVYVSTAYANSHLHAQSPMFETDVNEEVYELDVYKDVYEEWVDVQKLGTSRTFEIYDFPFPYAYAKHLTERLLLSMFNVSGAKDKLLIARPSIVGPAQLLPYPGYSVPTSTPSTMLAASLALLPQWNFCVATSSWDPDSEIHTDEVPVDVVVDRLLSHLAMGTRGCFHAVSGKRARLRLKEWWQPAAQLRRIPWGLNLQWVSAHWRSPIQNPIARIYVILGTSFVFHEDRTVSLSQGMSKEDQAGLQLFTDINLGDHLLSRQEDIRYVMDQIASKNTWAWLMYKLFY</sequence>
<dbReference type="InterPro" id="IPR026055">
    <property type="entry name" value="FAR"/>
</dbReference>
<dbReference type="AlphaFoldDB" id="A0A9W9L342"/>
<dbReference type="EMBL" id="JAPZBO010000008">
    <property type="protein sequence ID" value="KAJ5307851.1"/>
    <property type="molecule type" value="Genomic_DNA"/>
</dbReference>
<proteinExistence type="inferred from homology"/>
<dbReference type="GO" id="GO:0035336">
    <property type="term" value="P:long-chain fatty-acyl-CoA metabolic process"/>
    <property type="evidence" value="ECO:0007669"/>
    <property type="project" value="TreeGrafter"/>
</dbReference>
<organism evidence="3 4">
    <name type="scientific">Penicillium atrosanguineum</name>
    <dbReference type="NCBI Taxonomy" id="1132637"/>
    <lineage>
        <taxon>Eukaryota</taxon>
        <taxon>Fungi</taxon>
        <taxon>Dikarya</taxon>
        <taxon>Ascomycota</taxon>
        <taxon>Pezizomycotina</taxon>
        <taxon>Eurotiomycetes</taxon>
        <taxon>Eurotiomycetidae</taxon>
        <taxon>Eurotiales</taxon>
        <taxon>Aspergillaceae</taxon>
        <taxon>Penicillium</taxon>
    </lineage>
</organism>
<evidence type="ECO:0000313" key="3">
    <source>
        <dbReference type="EMBL" id="KAJ5307851.1"/>
    </source>
</evidence>
<comment type="function">
    <text evidence="1">Catalyzes the reduction of fatty acyl-CoA to fatty alcohols.</text>
</comment>
<reference evidence="3" key="1">
    <citation type="submission" date="2022-12" db="EMBL/GenBank/DDBJ databases">
        <authorList>
            <person name="Petersen C."/>
        </authorList>
    </citation>
    <scope>NUCLEOTIDE SEQUENCE</scope>
    <source>
        <strain evidence="3">IBT 21472</strain>
    </source>
</reference>
<protein>
    <recommendedName>
        <fullName evidence="1">Fatty acyl-CoA reductase</fullName>
        <ecNumber evidence="1">1.2.1.84</ecNumber>
    </recommendedName>
</protein>
<dbReference type="EC" id="1.2.1.84" evidence="1"/>
<comment type="similarity">
    <text evidence="1">Belongs to the fatty acyl-CoA reductase family.</text>
</comment>
<evidence type="ECO:0000313" key="4">
    <source>
        <dbReference type="Proteomes" id="UP001147746"/>
    </source>
</evidence>
<dbReference type="GO" id="GO:0102965">
    <property type="term" value="F:alcohol-forming long-chain fatty acyl-CoA reductase activity"/>
    <property type="evidence" value="ECO:0007669"/>
    <property type="project" value="UniProtKB-EC"/>
</dbReference>
<keyword evidence="1" id="KW-0560">Oxidoreductase</keyword>
<name>A0A9W9L342_9EURO</name>
<dbReference type="GO" id="GO:0005777">
    <property type="term" value="C:peroxisome"/>
    <property type="evidence" value="ECO:0007669"/>
    <property type="project" value="TreeGrafter"/>
</dbReference>
<comment type="caution">
    <text evidence="3">The sequence shown here is derived from an EMBL/GenBank/DDBJ whole genome shotgun (WGS) entry which is preliminary data.</text>
</comment>
<dbReference type="Pfam" id="PF07993">
    <property type="entry name" value="NAD_binding_4"/>
    <property type="match status" value="1"/>
</dbReference>
<evidence type="ECO:0000256" key="1">
    <source>
        <dbReference type="RuleBase" id="RU363097"/>
    </source>
</evidence>
<dbReference type="InterPro" id="IPR013120">
    <property type="entry name" value="FAR_NAD-bd"/>
</dbReference>
<dbReference type="SUPFAM" id="SSF51735">
    <property type="entry name" value="NAD(P)-binding Rossmann-fold domains"/>
    <property type="match status" value="1"/>
</dbReference>
<dbReference type="Gene3D" id="3.40.50.720">
    <property type="entry name" value="NAD(P)-binding Rossmann-like Domain"/>
    <property type="match status" value="1"/>
</dbReference>